<evidence type="ECO:0000256" key="2">
    <source>
        <dbReference type="SAM" id="MobiDB-lite"/>
    </source>
</evidence>
<feature type="compositionally biased region" description="Low complexity" evidence="2">
    <location>
        <begin position="117"/>
        <end position="137"/>
    </location>
</feature>
<sequence>MDLGTPTATKVVGAVSLLAVAALGWTLVVGPETSTLAERREQVDTTRAQNQVLATQLAALEQQAEKLGATRRIAAALAEQFPPTADQPGLFEAVTTAAVDAGIGADGVTTLSPTPPTIGAADDPAAAPAADPAAATTGTGGQLARQTVTVSITGSYDQTQRLLENLEQMPRAFLVRTVSLAGDPTTGIYTTTVGGDMFVMPPVADPGRSLNLAASTVTSED</sequence>
<dbReference type="EMBL" id="JBHSMD010000010">
    <property type="protein sequence ID" value="MFC5495422.1"/>
    <property type="molecule type" value="Genomic_DNA"/>
</dbReference>
<dbReference type="Proteomes" id="UP001595956">
    <property type="component" value="Unassembled WGS sequence"/>
</dbReference>
<keyword evidence="3" id="KW-1133">Transmembrane helix</keyword>
<dbReference type="Gene3D" id="3.30.70.60">
    <property type="match status" value="1"/>
</dbReference>
<gene>
    <name evidence="4" type="ORF">ACFPKY_20105</name>
</gene>
<name>A0ABW0N8Z9_9ACTN</name>
<keyword evidence="3" id="KW-0812">Transmembrane</keyword>
<dbReference type="InterPro" id="IPR014717">
    <property type="entry name" value="Transl_elong_EF1B/ribsomal_bS6"/>
</dbReference>
<dbReference type="RefSeq" id="WP_345181717.1">
    <property type="nucleotide sequence ID" value="NZ_BAABFQ010000009.1"/>
</dbReference>
<organism evidence="4 5">
    <name type="scientific">Nocardioides caricicola</name>
    <dbReference type="NCBI Taxonomy" id="634770"/>
    <lineage>
        <taxon>Bacteria</taxon>
        <taxon>Bacillati</taxon>
        <taxon>Actinomycetota</taxon>
        <taxon>Actinomycetes</taxon>
        <taxon>Propionibacteriales</taxon>
        <taxon>Nocardioidaceae</taxon>
        <taxon>Nocardioides</taxon>
    </lineage>
</organism>
<keyword evidence="3" id="KW-0472">Membrane</keyword>
<accession>A0ABW0N8Z9</accession>
<feature type="transmembrane region" description="Helical" evidence="3">
    <location>
        <begin position="12"/>
        <end position="30"/>
    </location>
</feature>
<reference evidence="5" key="1">
    <citation type="journal article" date="2019" name="Int. J. Syst. Evol. Microbiol.">
        <title>The Global Catalogue of Microorganisms (GCM) 10K type strain sequencing project: providing services to taxonomists for standard genome sequencing and annotation.</title>
        <authorList>
            <consortium name="The Broad Institute Genomics Platform"/>
            <consortium name="The Broad Institute Genome Sequencing Center for Infectious Disease"/>
            <person name="Wu L."/>
            <person name="Ma J."/>
        </authorList>
    </citation>
    <scope>NUCLEOTIDE SEQUENCE [LARGE SCALE GENOMIC DNA]</scope>
    <source>
        <strain evidence="5">KACC 13778</strain>
    </source>
</reference>
<proteinExistence type="predicted"/>
<feature type="coiled-coil region" evidence="1">
    <location>
        <begin position="43"/>
        <end position="70"/>
    </location>
</feature>
<evidence type="ECO:0000313" key="5">
    <source>
        <dbReference type="Proteomes" id="UP001595956"/>
    </source>
</evidence>
<evidence type="ECO:0000256" key="1">
    <source>
        <dbReference type="SAM" id="Coils"/>
    </source>
</evidence>
<comment type="caution">
    <text evidence="4">The sequence shown here is derived from an EMBL/GenBank/DDBJ whole genome shotgun (WGS) entry which is preliminary data.</text>
</comment>
<evidence type="ECO:0000313" key="4">
    <source>
        <dbReference type="EMBL" id="MFC5495422.1"/>
    </source>
</evidence>
<feature type="region of interest" description="Disordered" evidence="2">
    <location>
        <begin position="117"/>
        <end position="142"/>
    </location>
</feature>
<keyword evidence="1" id="KW-0175">Coiled coil</keyword>
<keyword evidence="5" id="KW-1185">Reference proteome</keyword>
<protein>
    <submittedName>
        <fullName evidence="4">Type 4a pilus biogenesis protein PilO</fullName>
    </submittedName>
</protein>
<evidence type="ECO:0000256" key="3">
    <source>
        <dbReference type="SAM" id="Phobius"/>
    </source>
</evidence>